<evidence type="ECO:0000256" key="1">
    <source>
        <dbReference type="SAM" id="MobiDB-lite"/>
    </source>
</evidence>
<dbReference type="HOGENOM" id="CLU_3250448_0_0_9"/>
<proteinExistence type="predicted"/>
<feature type="region of interest" description="Disordered" evidence="1">
    <location>
        <begin position="1"/>
        <end position="23"/>
    </location>
</feature>
<evidence type="ECO:0000313" key="2">
    <source>
        <dbReference type="EMBL" id="EHL08955.1"/>
    </source>
</evidence>
<protein>
    <submittedName>
        <fullName evidence="2">Uncharacterized protein</fullName>
    </submittedName>
</protein>
<reference evidence="2 3" key="1">
    <citation type="submission" date="2011-08" db="EMBL/GenBank/DDBJ databases">
        <authorList>
            <person name="Weinstock G."/>
            <person name="Sodergren E."/>
            <person name="Clifton S."/>
            <person name="Fulton L."/>
            <person name="Fulton B."/>
            <person name="Courtney L."/>
            <person name="Fronick C."/>
            <person name="Harrison M."/>
            <person name="Strong C."/>
            <person name="Farmer C."/>
            <person name="Delahaunty K."/>
            <person name="Markovic C."/>
            <person name="Hall O."/>
            <person name="Minx P."/>
            <person name="Tomlinson C."/>
            <person name="Mitreva M."/>
            <person name="Hou S."/>
            <person name="Chen J."/>
            <person name="Wollam A."/>
            <person name="Pepin K.H."/>
            <person name="Johnson M."/>
            <person name="Bhonagiri V."/>
            <person name="Zhang X."/>
            <person name="Suruliraj S."/>
            <person name="Warren W."/>
            <person name="Chinwalla A."/>
            <person name="Mardis E.R."/>
            <person name="Wilson R.K."/>
        </authorList>
    </citation>
    <scope>NUCLEOTIDE SEQUENCE [LARGE SCALE GENOMIC DNA]</scope>
    <source>
        <strain evidence="2 3">DP7</strain>
    </source>
</reference>
<evidence type="ECO:0000313" key="3">
    <source>
        <dbReference type="Proteomes" id="UP000004416"/>
    </source>
</evidence>
<organism evidence="2 3">
    <name type="scientific">Desulfitobacterium hafniense DP7</name>
    <dbReference type="NCBI Taxonomy" id="537010"/>
    <lineage>
        <taxon>Bacteria</taxon>
        <taxon>Bacillati</taxon>
        <taxon>Bacillota</taxon>
        <taxon>Clostridia</taxon>
        <taxon>Eubacteriales</taxon>
        <taxon>Desulfitobacteriaceae</taxon>
        <taxon>Desulfitobacterium</taxon>
    </lineage>
</organism>
<name>G9XHF3_DESHA</name>
<comment type="caution">
    <text evidence="2">The sequence shown here is derived from an EMBL/GenBank/DDBJ whole genome shotgun (WGS) entry which is preliminary data.</text>
</comment>
<gene>
    <name evidence="2" type="ORF">HMPREF0322_00378</name>
</gene>
<accession>G9XHF3</accession>
<sequence>MKKKSRNFLQDKVSCGADGRNRTDDLLITSEGRRILNQSDES</sequence>
<dbReference type="AlphaFoldDB" id="G9XHF3"/>
<dbReference type="EMBL" id="AFZX01000010">
    <property type="protein sequence ID" value="EHL08955.1"/>
    <property type="molecule type" value="Genomic_DNA"/>
</dbReference>
<dbReference type="Proteomes" id="UP000004416">
    <property type="component" value="Unassembled WGS sequence"/>
</dbReference>